<dbReference type="Proteomes" id="UP001252207">
    <property type="component" value="Unassembled WGS sequence"/>
</dbReference>
<dbReference type="PANTHER" id="PTHR33420:SF3">
    <property type="entry name" value="FIMBRIAL SUBUNIT ELFA"/>
    <property type="match status" value="1"/>
</dbReference>
<keyword evidence="4" id="KW-0281">Fimbrium</keyword>
<reference evidence="7 8" key="1">
    <citation type="submission" date="2022-06" db="EMBL/GenBank/DDBJ databases">
        <title>Chromosome and plasmid sequencings of Enterobacteriales species co-exiting double carbapenemases.</title>
        <authorList>
            <person name="Fu Y."/>
        </authorList>
    </citation>
    <scope>NUCLEOTIDE SEQUENCE [LARGE SCALE GENOMIC DNA]</scope>
    <source>
        <strain evidence="7 8">21030615019</strain>
    </source>
</reference>
<keyword evidence="3 5" id="KW-0732">Signal</keyword>
<evidence type="ECO:0000256" key="2">
    <source>
        <dbReference type="ARBA" id="ARBA00006671"/>
    </source>
</evidence>
<evidence type="ECO:0000256" key="3">
    <source>
        <dbReference type="ARBA" id="ARBA00022729"/>
    </source>
</evidence>
<dbReference type="EMBL" id="JANAVW010000001">
    <property type="protein sequence ID" value="MDT0132005.1"/>
    <property type="molecule type" value="Genomic_DNA"/>
</dbReference>
<name>A0ABU2ITY6_9GAMM</name>
<organism evidence="7 8">
    <name type="scientific">Providencia huaxiensis</name>
    <dbReference type="NCBI Taxonomy" id="2027290"/>
    <lineage>
        <taxon>Bacteria</taxon>
        <taxon>Pseudomonadati</taxon>
        <taxon>Pseudomonadota</taxon>
        <taxon>Gammaproteobacteria</taxon>
        <taxon>Enterobacterales</taxon>
        <taxon>Morganellaceae</taxon>
        <taxon>Providencia</taxon>
    </lineage>
</organism>
<dbReference type="InterPro" id="IPR036937">
    <property type="entry name" value="Adhesion_dom_fimbrial_sf"/>
</dbReference>
<keyword evidence="8" id="KW-1185">Reference proteome</keyword>
<dbReference type="Pfam" id="PF00419">
    <property type="entry name" value="Fimbrial"/>
    <property type="match status" value="1"/>
</dbReference>
<dbReference type="InterPro" id="IPR008966">
    <property type="entry name" value="Adhesion_dom_sf"/>
</dbReference>
<comment type="subcellular location">
    <subcellularLocation>
        <location evidence="1">Fimbrium</location>
    </subcellularLocation>
</comment>
<proteinExistence type="inferred from homology"/>
<dbReference type="RefSeq" id="WP_102138830.1">
    <property type="nucleotide sequence ID" value="NZ_CP031123.2"/>
</dbReference>
<comment type="caution">
    <text evidence="7">The sequence shown here is derived from an EMBL/GenBank/DDBJ whole genome shotgun (WGS) entry which is preliminary data.</text>
</comment>
<dbReference type="PANTHER" id="PTHR33420">
    <property type="entry name" value="FIMBRIAL SUBUNIT ELFA-RELATED"/>
    <property type="match status" value="1"/>
</dbReference>
<dbReference type="SUPFAM" id="SSF49401">
    <property type="entry name" value="Bacterial adhesins"/>
    <property type="match status" value="1"/>
</dbReference>
<evidence type="ECO:0000256" key="4">
    <source>
        <dbReference type="ARBA" id="ARBA00023263"/>
    </source>
</evidence>
<dbReference type="GeneID" id="89488349"/>
<dbReference type="InterPro" id="IPR050263">
    <property type="entry name" value="Bact_Fimbrial_Adh_Pro"/>
</dbReference>
<sequence length="174" mass="18252">MKKISKNLLLLSSLIFSGNLFAASTVTLNFTGNIRAATCNITGGNNIDIDLKNISADVFRNASSGSNWNTFNISLNNCSSFINQVKLTFTGTADTADTADAASLYKNQGTAKNLAVQLQNGNGTTALGNQKVLQVPTNGQANINIPLRTRAFSSLGNATPGTISANITATITYL</sequence>
<evidence type="ECO:0000313" key="8">
    <source>
        <dbReference type="Proteomes" id="UP001252207"/>
    </source>
</evidence>
<evidence type="ECO:0000259" key="6">
    <source>
        <dbReference type="Pfam" id="PF00419"/>
    </source>
</evidence>
<evidence type="ECO:0000313" key="7">
    <source>
        <dbReference type="EMBL" id="MDT0132005.1"/>
    </source>
</evidence>
<comment type="similarity">
    <text evidence="2">Belongs to the fimbrial protein family.</text>
</comment>
<gene>
    <name evidence="7" type="ORF">NLX89_01395</name>
</gene>
<dbReference type="InterPro" id="IPR000259">
    <property type="entry name" value="Adhesion_dom_fimbrial"/>
</dbReference>
<feature type="domain" description="Fimbrial-type adhesion" evidence="6">
    <location>
        <begin position="29"/>
        <end position="173"/>
    </location>
</feature>
<accession>A0ABU2ITY6</accession>
<dbReference type="Gene3D" id="2.60.40.1090">
    <property type="entry name" value="Fimbrial-type adhesion domain"/>
    <property type="match status" value="1"/>
</dbReference>
<protein>
    <submittedName>
        <fullName evidence="7">Type 1 fimbrial protein</fullName>
    </submittedName>
</protein>
<feature type="signal peptide" evidence="5">
    <location>
        <begin position="1"/>
        <end position="22"/>
    </location>
</feature>
<feature type="chain" id="PRO_5045920656" evidence="5">
    <location>
        <begin position="23"/>
        <end position="174"/>
    </location>
</feature>
<evidence type="ECO:0000256" key="5">
    <source>
        <dbReference type="SAM" id="SignalP"/>
    </source>
</evidence>
<evidence type="ECO:0000256" key="1">
    <source>
        <dbReference type="ARBA" id="ARBA00004561"/>
    </source>
</evidence>